<feature type="domain" description="AMP-binding enzyme C-terminal" evidence="6">
    <location>
        <begin position="442"/>
        <end position="519"/>
    </location>
</feature>
<dbReference type="InterPro" id="IPR025110">
    <property type="entry name" value="AMP-bd_C"/>
</dbReference>
<evidence type="ECO:0000256" key="4">
    <source>
        <dbReference type="ARBA" id="ARBA00022840"/>
    </source>
</evidence>
<dbReference type="FunFam" id="3.30.300.30:FF:000005">
    <property type="entry name" value="Acyl-coenzyme A synthetase ACSM5, mitochondrial"/>
    <property type="match status" value="1"/>
</dbReference>
<organism evidence="7 8">
    <name type="scientific">Pseudoxanthomonas composti</name>
    <dbReference type="NCBI Taxonomy" id="2137479"/>
    <lineage>
        <taxon>Bacteria</taxon>
        <taxon>Pseudomonadati</taxon>
        <taxon>Pseudomonadota</taxon>
        <taxon>Gammaproteobacteria</taxon>
        <taxon>Lysobacterales</taxon>
        <taxon>Lysobacteraceae</taxon>
        <taxon>Pseudoxanthomonas</taxon>
    </lineage>
</organism>
<dbReference type="Gene3D" id="3.30.300.30">
    <property type="match status" value="1"/>
</dbReference>
<dbReference type="GO" id="GO:0006637">
    <property type="term" value="P:acyl-CoA metabolic process"/>
    <property type="evidence" value="ECO:0007669"/>
    <property type="project" value="TreeGrafter"/>
</dbReference>
<dbReference type="InterPro" id="IPR000873">
    <property type="entry name" value="AMP-dep_synth/lig_dom"/>
</dbReference>
<proteinExistence type="inferred from homology"/>
<reference evidence="7 8" key="1">
    <citation type="submission" date="2019-01" db="EMBL/GenBank/DDBJ databases">
        <title>Pseudoxanthomonas composti sp. nov., isolated from compost.</title>
        <authorList>
            <person name="Yang G."/>
        </authorList>
    </citation>
    <scope>NUCLEOTIDE SEQUENCE [LARGE SCALE GENOMIC DNA]</scope>
    <source>
        <strain evidence="7 8">GSS15</strain>
    </source>
</reference>
<dbReference type="Gene3D" id="3.40.50.12780">
    <property type="entry name" value="N-terminal domain of ligase-like"/>
    <property type="match status" value="1"/>
</dbReference>
<dbReference type="EMBL" id="SAWZ01000001">
    <property type="protein sequence ID" value="RXR08761.1"/>
    <property type="molecule type" value="Genomic_DNA"/>
</dbReference>
<dbReference type="InterPro" id="IPR045851">
    <property type="entry name" value="AMP-bd_C_sf"/>
</dbReference>
<evidence type="ECO:0000259" key="6">
    <source>
        <dbReference type="Pfam" id="PF13193"/>
    </source>
</evidence>
<evidence type="ECO:0000256" key="1">
    <source>
        <dbReference type="ARBA" id="ARBA00006432"/>
    </source>
</evidence>
<dbReference type="RefSeq" id="WP_129469652.1">
    <property type="nucleotide sequence ID" value="NZ_SAWZ01000001.1"/>
</dbReference>
<dbReference type="OrthoDB" id="9803968at2"/>
<dbReference type="GO" id="GO:0015645">
    <property type="term" value="F:fatty acid ligase activity"/>
    <property type="evidence" value="ECO:0007669"/>
    <property type="project" value="TreeGrafter"/>
</dbReference>
<evidence type="ECO:0000256" key="2">
    <source>
        <dbReference type="ARBA" id="ARBA00022598"/>
    </source>
</evidence>
<keyword evidence="3" id="KW-0547">Nucleotide-binding</keyword>
<protein>
    <submittedName>
        <fullName evidence="7">AMP-binding protein</fullName>
    </submittedName>
</protein>
<dbReference type="GO" id="GO:0016405">
    <property type="term" value="F:CoA-ligase activity"/>
    <property type="evidence" value="ECO:0007669"/>
    <property type="project" value="UniProtKB-ARBA"/>
</dbReference>
<dbReference type="GO" id="GO:0005524">
    <property type="term" value="F:ATP binding"/>
    <property type="evidence" value="ECO:0007669"/>
    <property type="project" value="UniProtKB-KW"/>
</dbReference>
<dbReference type="Proteomes" id="UP000289784">
    <property type="component" value="Unassembled WGS sequence"/>
</dbReference>
<keyword evidence="2" id="KW-0436">Ligase</keyword>
<comment type="caution">
    <text evidence="7">The sequence shown here is derived from an EMBL/GenBank/DDBJ whole genome shotgun (WGS) entry which is preliminary data.</text>
</comment>
<dbReference type="PROSITE" id="PS00455">
    <property type="entry name" value="AMP_BINDING"/>
    <property type="match status" value="1"/>
</dbReference>
<name>A0A4Q1K122_9GAMM</name>
<evidence type="ECO:0000259" key="5">
    <source>
        <dbReference type="Pfam" id="PF00501"/>
    </source>
</evidence>
<comment type="similarity">
    <text evidence="1">Belongs to the ATP-dependent AMP-binding enzyme family.</text>
</comment>
<dbReference type="GO" id="GO:0006633">
    <property type="term" value="P:fatty acid biosynthetic process"/>
    <property type="evidence" value="ECO:0007669"/>
    <property type="project" value="TreeGrafter"/>
</dbReference>
<gene>
    <name evidence="7" type="ORF">EPA99_02810</name>
</gene>
<evidence type="ECO:0000313" key="8">
    <source>
        <dbReference type="Proteomes" id="UP000289784"/>
    </source>
</evidence>
<dbReference type="PANTHER" id="PTHR43605:SF10">
    <property type="entry name" value="ACYL-COA SYNTHETASE MEDIUM CHAIN FAMILY MEMBER 3"/>
    <property type="match status" value="1"/>
</dbReference>
<dbReference type="InterPro" id="IPR020845">
    <property type="entry name" value="AMP-binding_CS"/>
</dbReference>
<evidence type="ECO:0000313" key="7">
    <source>
        <dbReference type="EMBL" id="RXR08761.1"/>
    </source>
</evidence>
<feature type="domain" description="AMP-dependent synthetase/ligase" evidence="5">
    <location>
        <begin position="39"/>
        <end position="394"/>
    </location>
</feature>
<dbReference type="GO" id="GO:0004321">
    <property type="term" value="F:fatty-acyl-CoA synthase activity"/>
    <property type="evidence" value="ECO:0007669"/>
    <property type="project" value="TreeGrafter"/>
</dbReference>
<dbReference type="AlphaFoldDB" id="A0A4Q1K122"/>
<dbReference type="PANTHER" id="PTHR43605">
    <property type="entry name" value="ACYL-COENZYME A SYNTHETASE"/>
    <property type="match status" value="1"/>
</dbReference>
<keyword evidence="4" id="KW-0067">ATP-binding</keyword>
<dbReference type="InterPro" id="IPR051087">
    <property type="entry name" value="Mitochondrial_ACSM"/>
</dbReference>
<accession>A0A4Q1K122</accession>
<dbReference type="InterPro" id="IPR042099">
    <property type="entry name" value="ANL_N_sf"/>
</dbReference>
<dbReference type="SUPFAM" id="SSF56801">
    <property type="entry name" value="Acetyl-CoA synthetase-like"/>
    <property type="match status" value="1"/>
</dbReference>
<keyword evidence="8" id="KW-1185">Reference proteome</keyword>
<dbReference type="Pfam" id="PF00501">
    <property type="entry name" value="AMP-binding"/>
    <property type="match status" value="1"/>
</dbReference>
<dbReference type="Pfam" id="PF13193">
    <property type="entry name" value="AMP-binding_C"/>
    <property type="match status" value="1"/>
</dbReference>
<evidence type="ECO:0000256" key="3">
    <source>
        <dbReference type="ARBA" id="ARBA00022741"/>
    </source>
</evidence>
<sequence>MQQPIRDYFEYVRTLDATPAPGPLNAWQRCVGAHLGQQREALCWIDLQRVVRRYSFEQLDTWTAQFAQLLTARGIGAGEVVAGLLPRRLELLIVVLGTWRAGAVYQPLFTAFGPKALEHRLTTSAARLVVASGDQRPKLDEVQGGPPVLTLESGNDEDFWAALEGLPTSFPPVPREREDPCMIMFTSGTTGAAKGLLVPLHALDAIATYMRDAVDVREDDVLWNIADPGWAYGLYYGIAGPLALGHSVTFHEGPFTVESCYRTIAELGVSNLMGAPTAYRMLMAAGDAAAAPVKGRLRAVSSAGEPLNPEVIRWFERALDTVIHDHYGQTETGMTLCNHHALAHPVQPGSAGFPLPGYRLEVLDEAGQPQPVGVPGMLAVHVADSPALFFRGYWKAEQQPFRDGWYLTGDTVERNADGSIAFVGRSDDVITSAGYRIGPFDVESCLLEHEDVIEAAVVGKPDPERFELVKAYVVLRKEAVADDALAQALSLHVKRRLSAHAYPREIAFVDALPKTPSGKIQRFLLRNQAKAEAEANPPPVPAA</sequence>